<reference evidence="6 7" key="1">
    <citation type="submission" date="2019-03" db="EMBL/GenBank/DDBJ databases">
        <authorList>
            <person name="Kim M.K.M."/>
        </authorList>
    </citation>
    <scope>NUCLEOTIDE SEQUENCE [LARGE SCALE GENOMIC DNA]</scope>
    <source>
        <strain evidence="6 7">18JY21-1</strain>
    </source>
</reference>
<proteinExistence type="inferred from homology"/>
<accession>A0A4R4E6K2</accession>
<dbReference type="FunFam" id="3.40.50.1360:FF:000003">
    <property type="entry name" value="Glucosamine-6-phosphate deaminase"/>
    <property type="match status" value="1"/>
</dbReference>
<dbReference type="OrthoDB" id="9791139at2"/>
<evidence type="ECO:0000313" key="7">
    <source>
        <dbReference type="Proteomes" id="UP000295418"/>
    </source>
</evidence>
<dbReference type="GO" id="GO:0019262">
    <property type="term" value="P:N-acetylneuraminate catabolic process"/>
    <property type="evidence" value="ECO:0007669"/>
    <property type="project" value="UniProtKB-UniRule"/>
</dbReference>
<dbReference type="CDD" id="cd01399">
    <property type="entry name" value="GlcN6P_deaminase"/>
    <property type="match status" value="1"/>
</dbReference>
<feature type="active site" description="For ring-opening step" evidence="4">
    <location>
        <position position="143"/>
    </location>
</feature>
<dbReference type="EMBL" id="SKFG01000021">
    <property type="protein sequence ID" value="TCZ75326.1"/>
    <property type="molecule type" value="Genomic_DNA"/>
</dbReference>
<dbReference type="PANTHER" id="PTHR11280">
    <property type="entry name" value="GLUCOSAMINE-6-PHOSPHATE ISOMERASE"/>
    <property type="match status" value="1"/>
</dbReference>
<dbReference type="PROSITE" id="PS01161">
    <property type="entry name" value="GLC_GALNAC_ISOMERASE"/>
    <property type="match status" value="1"/>
</dbReference>
<evidence type="ECO:0000256" key="3">
    <source>
        <dbReference type="ARBA" id="ARBA00023277"/>
    </source>
</evidence>
<gene>
    <name evidence="4 6" type="primary">nagB</name>
    <name evidence="6" type="ORF">E0485_18240</name>
</gene>
<comment type="function">
    <text evidence="4">Catalyzes the reversible isomerization-deamination of glucosamine 6-phosphate (GlcN6P) to form fructose 6-phosphate (Fru6P) and ammonium ion.</text>
</comment>
<dbReference type="GO" id="GO:0006043">
    <property type="term" value="P:glucosamine catabolic process"/>
    <property type="evidence" value="ECO:0007669"/>
    <property type="project" value="TreeGrafter"/>
</dbReference>
<keyword evidence="3 4" id="KW-0119">Carbohydrate metabolism</keyword>
<dbReference type="GO" id="GO:0006046">
    <property type="term" value="P:N-acetylglucosamine catabolic process"/>
    <property type="evidence" value="ECO:0007669"/>
    <property type="project" value="UniProtKB-UniRule"/>
</dbReference>
<dbReference type="GO" id="GO:0005975">
    <property type="term" value="P:carbohydrate metabolic process"/>
    <property type="evidence" value="ECO:0007669"/>
    <property type="project" value="InterPro"/>
</dbReference>
<sequence length="241" mass="26329">MIIHKFESQQALNEVGAGMITALAQMNPHAIIGLATGGTPVGIYEEIVKSYQKGRVSFRNVTTFNLDEYVGLPEDHPESYHSYMRHHLFDHIDIQLNNTNIPNGNASDPSVECGQYDALMEKMGQVDLQILGIGHNGHIGFNEPASELRSGTHLVELKQETREANARFFDSIDQVPTHALTMGVGSILKAKSIMLVVRGADKAKIVKQALTGPITTDCPASLLQTHPHLIVLLDNEAGSEL</sequence>
<dbReference type="HAMAP" id="MF_01241">
    <property type="entry name" value="GlcN6P_deamin"/>
    <property type="match status" value="1"/>
</dbReference>
<comment type="pathway">
    <text evidence="4">Amino-sugar metabolism; N-acetylneuraminate degradation; D-fructose 6-phosphate from N-acetylneuraminate: step 5/5.</text>
</comment>
<protein>
    <recommendedName>
        <fullName evidence="4">Glucosamine-6-phosphate deaminase</fullName>
        <ecNumber evidence="4">3.5.99.6</ecNumber>
    </recommendedName>
    <alternativeName>
        <fullName evidence="4">GlcN6P deaminase</fullName>
        <shortName evidence="4">GNPDA</shortName>
    </alternativeName>
    <alternativeName>
        <fullName evidence="4">Glucosamine-6-phosphate isomerase</fullName>
    </alternativeName>
</protein>
<dbReference type="InterPro" id="IPR018321">
    <property type="entry name" value="Glucosamine6P_isomerase_CS"/>
</dbReference>
<dbReference type="GO" id="GO:0042802">
    <property type="term" value="F:identical protein binding"/>
    <property type="evidence" value="ECO:0007669"/>
    <property type="project" value="TreeGrafter"/>
</dbReference>
<evidence type="ECO:0000256" key="2">
    <source>
        <dbReference type="ARBA" id="ARBA00022801"/>
    </source>
</evidence>
<dbReference type="GO" id="GO:0005737">
    <property type="term" value="C:cytoplasm"/>
    <property type="evidence" value="ECO:0007669"/>
    <property type="project" value="TreeGrafter"/>
</dbReference>
<feature type="active site" description="For ring-opening step" evidence="4">
    <location>
        <position position="136"/>
    </location>
</feature>
<feature type="active site" description="Proton acceptor; for enolization step" evidence="4">
    <location>
        <position position="67"/>
    </location>
</feature>
<dbReference type="EC" id="3.5.99.6" evidence="4"/>
<dbReference type="InterPro" id="IPR004547">
    <property type="entry name" value="Glucosamine6P_isomerase"/>
</dbReference>
<dbReference type="NCBIfam" id="TIGR00502">
    <property type="entry name" value="nagB"/>
    <property type="match status" value="1"/>
</dbReference>
<comment type="caution">
    <text evidence="6">The sequence shown here is derived from an EMBL/GenBank/DDBJ whole genome shotgun (WGS) entry which is preliminary data.</text>
</comment>
<dbReference type="InterPro" id="IPR006148">
    <property type="entry name" value="Glc/Gal-6P_isomerase"/>
</dbReference>
<dbReference type="AlphaFoldDB" id="A0A4R4E6K2"/>
<evidence type="ECO:0000256" key="4">
    <source>
        <dbReference type="HAMAP-Rule" id="MF_01241"/>
    </source>
</evidence>
<dbReference type="Proteomes" id="UP000295418">
    <property type="component" value="Unassembled WGS sequence"/>
</dbReference>
<dbReference type="SUPFAM" id="SSF100950">
    <property type="entry name" value="NagB/RpiA/CoA transferase-like"/>
    <property type="match status" value="1"/>
</dbReference>
<dbReference type="RefSeq" id="WP_132419494.1">
    <property type="nucleotide sequence ID" value="NZ_SKFG01000021.1"/>
</dbReference>
<dbReference type="GO" id="GO:0004342">
    <property type="term" value="F:glucosamine-6-phosphate deaminase activity"/>
    <property type="evidence" value="ECO:0007669"/>
    <property type="project" value="UniProtKB-UniRule"/>
</dbReference>
<feature type="active site" description="Proton acceptor; for ring-opening step" evidence="4">
    <location>
        <position position="138"/>
    </location>
</feature>
<dbReference type="UniPathway" id="UPA00629">
    <property type="reaction ID" value="UER00684"/>
</dbReference>
<comment type="similarity">
    <text evidence="4">Belongs to the glucosamine/galactosamine-6-phosphate isomerase family. NagB subfamily.</text>
</comment>
<dbReference type="PANTHER" id="PTHR11280:SF5">
    <property type="entry name" value="GLUCOSAMINE-6-PHOSPHATE ISOMERASE"/>
    <property type="match status" value="1"/>
</dbReference>
<organism evidence="6 7">
    <name type="scientific">Paenibacillus albiflavus</name>
    <dbReference type="NCBI Taxonomy" id="2545760"/>
    <lineage>
        <taxon>Bacteria</taxon>
        <taxon>Bacillati</taxon>
        <taxon>Bacillota</taxon>
        <taxon>Bacilli</taxon>
        <taxon>Bacillales</taxon>
        <taxon>Paenibacillaceae</taxon>
        <taxon>Paenibacillus</taxon>
    </lineage>
</organism>
<dbReference type="InterPro" id="IPR037171">
    <property type="entry name" value="NagB/RpiA_transferase-like"/>
</dbReference>
<evidence type="ECO:0000259" key="5">
    <source>
        <dbReference type="Pfam" id="PF01182"/>
    </source>
</evidence>
<keyword evidence="2 4" id="KW-0378">Hydrolase</keyword>
<comment type="catalytic activity">
    <reaction evidence="1 4">
        <text>alpha-D-glucosamine 6-phosphate + H2O = beta-D-fructose 6-phosphate + NH4(+)</text>
        <dbReference type="Rhea" id="RHEA:12172"/>
        <dbReference type="ChEBI" id="CHEBI:15377"/>
        <dbReference type="ChEBI" id="CHEBI:28938"/>
        <dbReference type="ChEBI" id="CHEBI:57634"/>
        <dbReference type="ChEBI" id="CHEBI:75989"/>
        <dbReference type="EC" id="3.5.99.6"/>
    </reaction>
</comment>
<dbReference type="Gene3D" id="3.40.50.1360">
    <property type="match status" value="1"/>
</dbReference>
<evidence type="ECO:0000313" key="6">
    <source>
        <dbReference type="EMBL" id="TCZ75326.1"/>
    </source>
</evidence>
<feature type="domain" description="Glucosamine/galactosamine-6-phosphate isomerase" evidence="5">
    <location>
        <begin position="11"/>
        <end position="226"/>
    </location>
</feature>
<dbReference type="Pfam" id="PF01182">
    <property type="entry name" value="Glucosamine_iso"/>
    <property type="match status" value="1"/>
</dbReference>
<keyword evidence="7" id="KW-1185">Reference proteome</keyword>
<name>A0A4R4E6K2_9BACL</name>
<evidence type="ECO:0000256" key="1">
    <source>
        <dbReference type="ARBA" id="ARBA00000644"/>
    </source>
</evidence>
<comment type="caution">
    <text evidence="4">Lacks conserved residue(s) required for the propagation of feature annotation.</text>
</comment>